<dbReference type="PROSITE" id="PS51191">
    <property type="entry name" value="FEMABX"/>
    <property type="match status" value="1"/>
</dbReference>
<dbReference type="PANTHER" id="PTHR36174">
    <property type="entry name" value="LIPID II:GLYCINE GLYCYLTRANSFERASE"/>
    <property type="match status" value="1"/>
</dbReference>
<keyword evidence="14" id="KW-1185">Reference proteome</keyword>
<accession>A0ABV2JEH2</accession>
<dbReference type="InterPro" id="IPR010978">
    <property type="entry name" value="tRNA-bd_arm"/>
</dbReference>
<evidence type="ECO:0000256" key="4">
    <source>
        <dbReference type="ARBA" id="ARBA00022490"/>
    </source>
</evidence>
<evidence type="ECO:0000256" key="1">
    <source>
        <dbReference type="ARBA" id="ARBA00009943"/>
    </source>
</evidence>
<evidence type="ECO:0000256" key="6">
    <source>
        <dbReference type="ARBA" id="ARBA00022960"/>
    </source>
</evidence>
<dbReference type="InterPro" id="IPR050644">
    <property type="entry name" value="PG_Glycine_Bridge_Synth"/>
</dbReference>
<evidence type="ECO:0000256" key="3">
    <source>
        <dbReference type="ARBA" id="ARBA00016236"/>
    </source>
</evidence>
<dbReference type="SUPFAM" id="SSF55729">
    <property type="entry name" value="Acyl-CoA N-acyltransferases (Nat)"/>
    <property type="match status" value="2"/>
</dbReference>
<keyword evidence="8 13" id="KW-0012">Acyltransferase</keyword>
<keyword evidence="5 13" id="KW-0808">Transferase</keyword>
<keyword evidence="6" id="KW-0133">Cell shape</keyword>
<evidence type="ECO:0000256" key="10">
    <source>
        <dbReference type="ARBA" id="ARBA00030706"/>
    </source>
</evidence>
<comment type="caution">
    <text evidence="13">The sequence shown here is derived from an EMBL/GenBank/DDBJ whole genome shotgun (WGS) entry which is preliminary data.</text>
</comment>
<dbReference type="RefSeq" id="WP_354368279.1">
    <property type="nucleotide sequence ID" value="NZ_JBEPLN010000010.1"/>
</dbReference>
<evidence type="ECO:0000256" key="8">
    <source>
        <dbReference type="ARBA" id="ARBA00023315"/>
    </source>
</evidence>
<evidence type="ECO:0000256" key="11">
    <source>
        <dbReference type="ARBA" id="ARBA00032233"/>
    </source>
</evidence>
<evidence type="ECO:0000313" key="13">
    <source>
        <dbReference type="EMBL" id="MET3634159.1"/>
    </source>
</evidence>
<keyword evidence="9" id="KW-0961">Cell wall biogenesis/degradation</keyword>
<gene>
    <name evidence="13" type="ORF">ABID28_000796</name>
</gene>
<dbReference type="EC" id="2.3.2.17" evidence="2"/>
<dbReference type="Proteomes" id="UP001549037">
    <property type="component" value="Unassembled WGS sequence"/>
</dbReference>
<comment type="catalytic activity">
    <reaction evidence="12">
        <text>beta-D-GlcNAc-(1-&gt;4)-Mur2Ac(oyl-L-Ala-D-isoglutaminyl-L-Lys-(N(6)-Gly)-D-Ala-D-Ala)-di-trans,octa-cis-undecaprenyl diphosphate + 2 glycyl-tRNA(Gly) = MurNAc-L-Ala-D-isoglutaminyl-L-Lys-(N(6)-tri-Gly)-D-Ala-D-Ala-diphospho-di-trans,octa-cis-undecaprenyl-GlcNAc + 2 tRNA(Gly) + 2 H(+)</text>
        <dbReference type="Rhea" id="RHEA:30439"/>
        <dbReference type="Rhea" id="RHEA-COMP:9664"/>
        <dbReference type="Rhea" id="RHEA-COMP:9683"/>
        <dbReference type="ChEBI" id="CHEBI:15378"/>
        <dbReference type="ChEBI" id="CHEBI:62234"/>
        <dbReference type="ChEBI" id="CHEBI:62235"/>
        <dbReference type="ChEBI" id="CHEBI:78442"/>
        <dbReference type="ChEBI" id="CHEBI:78522"/>
        <dbReference type="EC" id="2.3.2.17"/>
    </reaction>
</comment>
<evidence type="ECO:0000256" key="2">
    <source>
        <dbReference type="ARBA" id="ARBA00012466"/>
    </source>
</evidence>
<protein>
    <recommendedName>
        <fullName evidence="3">Aminoacyltransferase FemA</fullName>
        <ecNumber evidence="2">2.3.2.17</ecNumber>
    </recommendedName>
    <alternativeName>
        <fullName evidence="11">Factor essential for expression of methicillin resistance A</fullName>
    </alternativeName>
    <alternativeName>
        <fullName evidence="10">N-acetylmuramoyl-L-alanyl-D-glutamyl-L-lysyl-(N6-glycyl)-D-alanyl-D-alanine-diphosphoundecaprenyl-N-acetylglucosamine:glycine glycyltransferase</fullName>
    </alternativeName>
</protein>
<sequence length="409" mass="47370">MAFQIITPQQFHNHILAADAQAFEQSPQMALLLKKRGYRIQMVGYVKDNDIKVSALVFSTPIAGGLAMEINNGPIVTDPTYLEDFYKGLQNFSKQEGAIELKVKPYDNYQILDSNGSALSEENQALIDHMQHLGFQHSGLEVGYHTGDWNYVKDLSQLTPETLFKSFSKKGRPLVKKAKTFGIKIKKLERSDLAIFKEITSATSDRRDFDDKPLEYYEYLFDSFGDKAEFVIATLNFQDYLDNLNTDQAKLKEKIDRLANDLEKNPNSEKKQNQYRELSSQFETFDVRKKEAQELINQYGQNDTPLCASLFLYLEKEAFYLYSGSYSEFNRFYAPAILQEYAMLEAMKRGLKRYNFLGIKGVFDGTDSILRFKQNFEGYIEHKPGYFLYHPHPLKHKTYQFIKKLLGRN</sequence>
<dbReference type="Gene3D" id="3.40.630.30">
    <property type="match status" value="2"/>
</dbReference>
<evidence type="ECO:0000256" key="9">
    <source>
        <dbReference type="ARBA" id="ARBA00023316"/>
    </source>
</evidence>
<proteinExistence type="inferred from homology"/>
<dbReference type="InterPro" id="IPR016181">
    <property type="entry name" value="Acyl_CoA_acyltransferase"/>
</dbReference>
<evidence type="ECO:0000256" key="5">
    <source>
        <dbReference type="ARBA" id="ARBA00022679"/>
    </source>
</evidence>
<evidence type="ECO:0000313" key="14">
    <source>
        <dbReference type="Proteomes" id="UP001549037"/>
    </source>
</evidence>
<dbReference type="SUPFAM" id="SSF46589">
    <property type="entry name" value="tRNA-binding arm"/>
    <property type="match status" value="1"/>
</dbReference>
<dbReference type="PANTHER" id="PTHR36174:SF2">
    <property type="entry name" value="AMINOACYLTRANSFERASE FEMA"/>
    <property type="match status" value="1"/>
</dbReference>
<comment type="similarity">
    <text evidence="1">Belongs to the FemABX family.</text>
</comment>
<keyword evidence="4" id="KW-0963">Cytoplasm</keyword>
<dbReference type="Pfam" id="PF02388">
    <property type="entry name" value="FemAB"/>
    <property type="match status" value="1"/>
</dbReference>
<dbReference type="EMBL" id="JBEPLN010000010">
    <property type="protein sequence ID" value="MET3634159.1"/>
    <property type="molecule type" value="Genomic_DNA"/>
</dbReference>
<name>A0ABV2JEH2_9STRE</name>
<reference evidence="13 14" key="1">
    <citation type="submission" date="2024-06" db="EMBL/GenBank/DDBJ databases">
        <title>Genomic Encyclopedia of Type Strains, Phase IV (KMG-IV): sequencing the most valuable type-strain genomes for metagenomic binning, comparative biology and taxonomic classification.</title>
        <authorList>
            <person name="Goeker M."/>
        </authorList>
    </citation>
    <scope>NUCLEOTIDE SEQUENCE [LARGE SCALE GENOMIC DNA]</scope>
    <source>
        <strain evidence="13 14">DSM 28302</strain>
    </source>
</reference>
<dbReference type="GO" id="GO:0016746">
    <property type="term" value="F:acyltransferase activity"/>
    <property type="evidence" value="ECO:0007669"/>
    <property type="project" value="UniProtKB-KW"/>
</dbReference>
<dbReference type="InterPro" id="IPR003447">
    <property type="entry name" value="FEMABX"/>
</dbReference>
<organism evidence="13 14">
    <name type="scientific">Streptococcus porcorum</name>
    <dbReference type="NCBI Taxonomy" id="701526"/>
    <lineage>
        <taxon>Bacteria</taxon>
        <taxon>Bacillati</taxon>
        <taxon>Bacillota</taxon>
        <taxon>Bacilli</taxon>
        <taxon>Lactobacillales</taxon>
        <taxon>Streptococcaceae</taxon>
        <taxon>Streptococcus</taxon>
    </lineage>
</organism>
<keyword evidence="7" id="KW-0573">Peptidoglycan synthesis</keyword>
<evidence type="ECO:0000256" key="12">
    <source>
        <dbReference type="ARBA" id="ARBA00047483"/>
    </source>
</evidence>
<dbReference type="Gene3D" id="1.20.58.90">
    <property type="match status" value="1"/>
</dbReference>
<evidence type="ECO:0000256" key="7">
    <source>
        <dbReference type="ARBA" id="ARBA00022984"/>
    </source>
</evidence>